<proteinExistence type="predicted"/>
<dbReference type="EMBL" id="QWDC01000004">
    <property type="protein sequence ID" value="RFZ90375.1"/>
    <property type="molecule type" value="Genomic_DNA"/>
</dbReference>
<accession>A0A372NPS9</accession>
<protein>
    <submittedName>
        <fullName evidence="2">Uncharacterized protein</fullName>
    </submittedName>
</protein>
<evidence type="ECO:0000313" key="2">
    <source>
        <dbReference type="EMBL" id="RFZ90375.1"/>
    </source>
</evidence>
<feature type="compositionally biased region" description="Pro residues" evidence="1">
    <location>
        <begin position="92"/>
        <end position="118"/>
    </location>
</feature>
<dbReference type="OrthoDB" id="1100725at2"/>
<evidence type="ECO:0000256" key="1">
    <source>
        <dbReference type="SAM" id="MobiDB-lite"/>
    </source>
</evidence>
<comment type="caution">
    <text evidence="2">The sequence shown here is derived from an EMBL/GenBank/DDBJ whole genome shotgun (WGS) entry which is preliminary data.</text>
</comment>
<reference evidence="2 3" key="1">
    <citation type="submission" date="2018-08" db="EMBL/GenBank/DDBJ databases">
        <title>Mucilaginibacter sp. MYSH2.</title>
        <authorList>
            <person name="Seo T."/>
        </authorList>
    </citation>
    <scope>NUCLEOTIDE SEQUENCE [LARGE SCALE GENOMIC DNA]</scope>
    <source>
        <strain evidence="2 3">MYSH2</strain>
    </source>
</reference>
<sequence length="416" mass="46994">MKQQEVFRKTGAIIKELLDQYEYLQETQDDLNDLELELFVANTHFLKDHAEILKKLNLQRSQEQKALPPAVVEEKKPEPQPAVQPELIAPLPAIPLPPKPEPVAPEPPRPEPVTPPQPEQTTRFNLPKPDFFRPQAPKVETPRPEQPEIKRPAGEPKYFEPMVQPVKPVVDRAPFIAPQPVEPEATKPEEVEDKPVPSINLDAGRDADTYSFQREDTDSIKHNLEVNEADTFTEEPAPVIQNTIATGVPVTLETLLDDNQKADETEQANIVPTNPEPVIDNTPKTVAEEPAPPQQPEAPAVEPAKSDEPQRPLTLNERLRAQQQGDNTAIPSQQKQEAPITDLKSAISMNDKLLFVKDLFNGYSLAYSEAIEIVNRFGNFEEADRFLKTNYVTKNNWDDKKTTSDKFYALLRRRYA</sequence>
<feature type="compositionally biased region" description="Basic and acidic residues" evidence="1">
    <location>
        <begin position="184"/>
        <end position="195"/>
    </location>
</feature>
<dbReference type="RefSeq" id="WP_117393788.1">
    <property type="nucleotide sequence ID" value="NZ_QWDC01000004.1"/>
</dbReference>
<feature type="region of interest" description="Disordered" evidence="1">
    <location>
        <begin position="64"/>
        <end position="159"/>
    </location>
</feature>
<dbReference type="AlphaFoldDB" id="A0A372NPS9"/>
<keyword evidence="3" id="KW-1185">Reference proteome</keyword>
<gene>
    <name evidence="2" type="ORF">D0C36_21525</name>
</gene>
<feature type="region of interest" description="Disordered" evidence="1">
    <location>
        <begin position="265"/>
        <end position="309"/>
    </location>
</feature>
<feature type="region of interest" description="Disordered" evidence="1">
    <location>
        <begin position="179"/>
        <end position="206"/>
    </location>
</feature>
<feature type="compositionally biased region" description="Low complexity" evidence="1">
    <location>
        <begin position="81"/>
        <end position="91"/>
    </location>
</feature>
<feature type="compositionally biased region" description="Basic and acidic residues" evidence="1">
    <location>
        <begin position="140"/>
        <end position="158"/>
    </location>
</feature>
<name>A0A372NPS9_9SPHI</name>
<dbReference type="Proteomes" id="UP000264217">
    <property type="component" value="Unassembled WGS sequence"/>
</dbReference>
<organism evidence="2 3">
    <name type="scientific">Mucilaginibacter conchicola</name>
    <dbReference type="NCBI Taxonomy" id="2303333"/>
    <lineage>
        <taxon>Bacteria</taxon>
        <taxon>Pseudomonadati</taxon>
        <taxon>Bacteroidota</taxon>
        <taxon>Sphingobacteriia</taxon>
        <taxon>Sphingobacteriales</taxon>
        <taxon>Sphingobacteriaceae</taxon>
        <taxon>Mucilaginibacter</taxon>
    </lineage>
</organism>
<evidence type="ECO:0000313" key="3">
    <source>
        <dbReference type="Proteomes" id="UP000264217"/>
    </source>
</evidence>